<reference evidence="5 6" key="1">
    <citation type="submission" date="2015-07" db="EMBL/GenBank/DDBJ databases">
        <title>Isolation and Genomic Characterization of a Novel Halophilic Metal-Reducing Deltaproteobacterium from the Deep Subsurface.</title>
        <authorList>
            <person name="Badalamenti J.P."/>
            <person name="Summers Z.M."/>
            <person name="Gralnick J.A."/>
            <person name="Bond D.R."/>
        </authorList>
    </citation>
    <scope>NUCLEOTIDE SEQUENCE [LARGE SCALE GENOMIC DNA]</scope>
    <source>
        <strain evidence="5 6">WTL</strain>
    </source>
</reference>
<dbReference type="RefSeq" id="WP_053550283.1">
    <property type="nucleotide sequence ID" value="NZ_CP010802.1"/>
</dbReference>
<keyword evidence="6" id="KW-1185">Reference proteome</keyword>
<dbReference type="Gene3D" id="3.30.450.290">
    <property type="match status" value="1"/>
</dbReference>
<dbReference type="SUPFAM" id="SSF158472">
    <property type="entry name" value="HAMP domain-like"/>
    <property type="match status" value="1"/>
</dbReference>
<sequence length="680" mass="75676">MNSLKIKILGLASAIMIMAVALTGWHNLQTQRAMLSRFADQSSRVLGETIRNSIITSMANGQNAEVANILEKIRKEPAIEAVRIFDEAGRILVSADPAENGELISSSDLHAYRTKTLSFTKTLENEREVHSTILTIYNSQSCYGCHDSQIGVLGVLNVQVSLGELVLLQKKGREATILSSVGMLVILILTISGFILFYVDAPIRKLMAAMDYLEQGDFERAHTRVGSSAEMSLLSTKFNLMVERLKGLMETAVRNERKIAINQEKLAHHDEIQNMNVTLEERLQEIEYLNISLEERIEEIEEANYKIADLAGDLEDRNTNLTNAVNRLSALYKMGLAINSTMEHDKLFELLLKKTIATLHTKVGYILLFDKERSSLSIGGSVGLPDNLDPDLLIPLQEGGVSHWVINNRQPLLIREIGASGAFNRESMLGFTRETVICAPLIVKDEVIGTITMANKLDLSPFTGEDLELLSTIAAQASVAIKNARLYEEQEHTYLSTVQALVSAVEASDPYTRGHSERVTRYSLALARQMELPAESCKRLEQAAILHDIGKIGIDLALLHKEEDLSSGDIDILHQHPLIGDRILEPIRFLQGVREIIVQHHERFDGKGYPQGIRGEDLLLESRILSVADTYDAMTSDRPYRKALTHRTARREIEKNSATQFDPRVVDAFLILSGEGGFTG</sequence>
<keyword evidence="2" id="KW-1133">Transmembrane helix</keyword>
<evidence type="ECO:0000256" key="1">
    <source>
        <dbReference type="SAM" id="Coils"/>
    </source>
</evidence>
<dbReference type="NCBIfam" id="TIGR00277">
    <property type="entry name" value="HDIG"/>
    <property type="match status" value="1"/>
</dbReference>
<dbReference type="InterPro" id="IPR048904">
    <property type="entry name" value="Mcp40H-20-like_sensor"/>
</dbReference>
<dbReference type="GO" id="GO:0007165">
    <property type="term" value="P:signal transduction"/>
    <property type="evidence" value="ECO:0007669"/>
    <property type="project" value="InterPro"/>
</dbReference>
<dbReference type="KEGG" id="des:DSOUD_1360"/>
<accession>A0A0M4CZW6</accession>
<keyword evidence="2" id="KW-0472">Membrane</keyword>
<dbReference type="EMBL" id="CP010802">
    <property type="protein sequence ID" value="ALC16140.1"/>
    <property type="molecule type" value="Genomic_DNA"/>
</dbReference>
<feature type="domain" description="HAMP" evidence="3">
    <location>
        <begin position="197"/>
        <end position="250"/>
    </location>
</feature>
<dbReference type="PANTHER" id="PTHR43155">
    <property type="entry name" value="CYCLIC DI-GMP PHOSPHODIESTERASE PA4108-RELATED"/>
    <property type="match status" value="1"/>
</dbReference>
<keyword evidence="2" id="KW-0812">Transmembrane</keyword>
<evidence type="ECO:0000256" key="2">
    <source>
        <dbReference type="SAM" id="Phobius"/>
    </source>
</evidence>
<dbReference type="PANTHER" id="PTHR43155:SF2">
    <property type="entry name" value="CYCLIC DI-GMP PHOSPHODIESTERASE PA4108"/>
    <property type="match status" value="1"/>
</dbReference>
<feature type="transmembrane region" description="Helical" evidence="2">
    <location>
        <begin position="6"/>
        <end position="28"/>
    </location>
</feature>
<dbReference type="OrthoDB" id="9769359at2"/>
<dbReference type="SMART" id="SM00471">
    <property type="entry name" value="HDc"/>
    <property type="match status" value="1"/>
</dbReference>
<dbReference type="Pfam" id="PF21563">
    <property type="entry name" value="Mcp40H-20_sensor"/>
    <property type="match status" value="1"/>
</dbReference>
<keyword evidence="1" id="KW-0175">Coiled coil</keyword>
<dbReference type="InterPro" id="IPR003660">
    <property type="entry name" value="HAMP_dom"/>
</dbReference>
<protein>
    <submittedName>
        <fullName evidence="5">Sensor cyclic diguanylate phosphodiesterase</fullName>
    </submittedName>
</protein>
<dbReference type="Gene3D" id="6.10.340.10">
    <property type="match status" value="1"/>
</dbReference>
<dbReference type="CDD" id="cd06225">
    <property type="entry name" value="HAMP"/>
    <property type="match status" value="1"/>
</dbReference>
<dbReference type="GO" id="GO:0016020">
    <property type="term" value="C:membrane"/>
    <property type="evidence" value="ECO:0007669"/>
    <property type="project" value="InterPro"/>
</dbReference>
<dbReference type="PROSITE" id="PS50885">
    <property type="entry name" value="HAMP"/>
    <property type="match status" value="1"/>
</dbReference>
<feature type="domain" description="HD-GYP" evidence="4">
    <location>
        <begin position="490"/>
        <end position="680"/>
    </location>
</feature>
<evidence type="ECO:0000259" key="3">
    <source>
        <dbReference type="PROSITE" id="PS50885"/>
    </source>
</evidence>
<dbReference type="Pfam" id="PF01590">
    <property type="entry name" value="GAF"/>
    <property type="match status" value="1"/>
</dbReference>
<dbReference type="CDD" id="cd00077">
    <property type="entry name" value="HDc"/>
    <property type="match status" value="1"/>
</dbReference>
<name>A0A0M4CZW6_9BACT</name>
<dbReference type="InterPro" id="IPR003018">
    <property type="entry name" value="GAF"/>
</dbReference>
<feature type="coiled-coil region" evidence="1">
    <location>
        <begin position="269"/>
        <end position="303"/>
    </location>
</feature>
<dbReference type="STRING" id="1603606.DSOUD_1360"/>
<dbReference type="Proteomes" id="UP000057158">
    <property type="component" value="Chromosome"/>
</dbReference>
<dbReference type="SUPFAM" id="SSF55781">
    <property type="entry name" value="GAF domain-like"/>
    <property type="match status" value="1"/>
</dbReference>
<gene>
    <name evidence="5" type="ORF">DSOUD_1360</name>
</gene>
<feature type="transmembrane region" description="Helical" evidence="2">
    <location>
        <begin position="177"/>
        <end position="199"/>
    </location>
</feature>
<organism evidence="5 6">
    <name type="scientific">Desulfuromonas soudanensis</name>
    <dbReference type="NCBI Taxonomy" id="1603606"/>
    <lineage>
        <taxon>Bacteria</taxon>
        <taxon>Pseudomonadati</taxon>
        <taxon>Thermodesulfobacteriota</taxon>
        <taxon>Desulfuromonadia</taxon>
        <taxon>Desulfuromonadales</taxon>
        <taxon>Desulfuromonadaceae</taxon>
        <taxon>Desulfuromonas</taxon>
    </lineage>
</organism>
<dbReference type="AlphaFoldDB" id="A0A0M4CZW6"/>
<dbReference type="SUPFAM" id="SSF109604">
    <property type="entry name" value="HD-domain/PDEase-like"/>
    <property type="match status" value="1"/>
</dbReference>
<dbReference type="PROSITE" id="PS51832">
    <property type="entry name" value="HD_GYP"/>
    <property type="match status" value="1"/>
</dbReference>
<dbReference type="InterPro" id="IPR029016">
    <property type="entry name" value="GAF-like_dom_sf"/>
</dbReference>
<dbReference type="PATRIC" id="fig|1603606.3.peg.1483"/>
<dbReference type="Gene3D" id="3.30.450.40">
    <property type="match status" value="1"/>
</dbReference>
<evidence type="ECO:0000259" key="4">
    <source>
        <dbReference type="PROSITE" id="PS51832"/>
    </source>
</evidence>
<dbReference type="Gene3D" id="1.10.3210.10">
    <property type="entry name" value="Hypothetical protein af1432"/>
    <property type="match status" value="1"/>
</dbReference>
<evidence type="ECO:0000313" key="5">
    <source>
        <dbReference type="EMBL" id="ALC16140.1"/>
    </source>
</evidence>
<dbReference type="InterPro" id="IPR003607">
    <property type="entry name" value="HD/PDEase_dom"/>
</dbReference>
<dbReference type="InterPro" id="IPR006675">
    <property type="entry name" value="HDIG_dom"/>
</dbReference>
<dbReference type="CDD" id="cd18773">
    <property type="entry name" value="PDC1_HK_sensor"/>
    <property type="match status" value="1"/>
</dbReference>
<evidence type="ECO:0000313" key="6">
    <source>
        <dbReference type="Proteomes" id="UP000057158"/>
    </source>
</evidence>
<proteinExistence type="predicted"/>
<dbReference type="InterPro" id="IPR037522">
    <property type="entry name" value="HD_GYP_dom"/>
</dbReference>
<dbReference type="SMART" id="SM00065">
    <property type="entry name" value="GAF"/>
    <property type="match status" value="1"/>
</dbReference>
<dbReference type="Pfam" id="PF13487">
    <property type="entry name" value="HD_5"/>
    <property type="match status" value="1"/>
</dbReference>